<name>A0A0N4UR56_DRAME</name>
<organism evidence="5 7">
    <name type="scientific">Dracunculus medinensis</name>
    <name type="common">Guinea worm</name>
    <dbReference type="NCBI Taxonomy" id="318479"/>
    <lineage>
        <taxon>Eukaryota</taxon>
        <taxon>Metazoa</taxon>
        <taxon>Ecdysozoa</taxon>
        <taxon>Nematoda</taxon>
        <taxon>Chromadorea</taxon>
        <taxon>Rhabditida</taxon>
        <taxon>Spirurina</taxon>
        <taxon>Dracunculoidea</taxon>
        <taxon>Dracunculidae</taxon>
        <taxon>Dracunculus</taxon>
    </lineage>
</organism>
<keyword evidence="6" id="KW-1185">Reference proteome</keyword>
<reference evidence="4 6" key="2">
    <citation type="submission" date="2018-11" db="EMBL/GenBank/DDBJ databases">
        <authorList>
            <consortium name="Pathogen Informatics"/>
        </authorList>
    </citation>
    <scope>NUCLEOTIDE SEQUENCE [LARGE SCALE GENOMIC DNA]</scope>
</reference>
<dbReference type="EMBL" id="UYYG01001278">
    <property type="protein sequence ID" value="VDN60953.1"/>
    <property type="molecule type" value="Genomic_DNA"/>
</dbReference>
<dbReference type="PROSITE" id="PS51670">
    <property type="entry name" value="SHKT"/>
    <property type="match status" value="1"/>
</dbReference>
<feature type="signal peptide" evidence="2">
    <location>
        <begin position="1"/>
        <end position="19"/>
    </location>
</feature>
<sequence length="205" mass="23050">MFISLFVFASLYGIANGGAENIKVCSISVTVQQNQRNIVVVRPSVPVENCQDRDTVACFEIFKPQDNDPGMILAQNLMPNTNYQVRDRCQMEPFIMLARQMCPRMCATCCLTKEYNCQNVTTLSSPPTTCRDERQNCATIRATNNCGGMFRTTMMQQCARTCGLPLHALAAGTKRTQISISLSFPLLRTKEASTYFIRRIIYSRS</sequence>
<evidence type="ECO:0000256" key="1">
    <source>
        <dbReference type="PROSITE-ProRule" id="PRU01005"/>
    </source>
</evidence>
<keyword evidence="2" id="KW-0732">Signal</keyword>
<gene>
    <name evidence="4" type="ORF">DME_LOCUS10926</name>
</gene>
<protein>
    <submittedName>
        <fullName evidence="7">ShKT domain-containing protein</fullName>
    </submittedName>
</protein>
<dbReference type="AlphaFoldDB" id="A0A0N4UR56"/>
<evidence type="ECO:0000256" key="2">
    <source>
        <dbReference type="SAM" id="SignalP"/>
    </source>
</evidence>
<evidence type="ECO:0000313" key="7">
    <source>
        <dbReference type="WBParaSite" id="DME_0001052801-mRNA-1"/>
    </source>
</evidence>
<dbReference type="InterPro" id="IPR003582">
    <property type="entry name" value="ShKT_dom"/>
</dbReference>
<proteinExistence type="predicted"/>
<dbReference type="WBParaSite" id="DME_0001052801-mRNA-1">
    <property type="protein sequence ID" value="DME_0001052801-mRNA-1"/>
    <property type="gene ID" value="DME_0001052801"/>
</dbReference>
<evidence type="ECO:0000313" key="6">
    <source>
        <dbReference type="Proteomes" id="UP000274756"/>
    </source>
</evidence>
<evidence type="ECO:0000313" key="4">
    <source>
        <dbReference type="EMBL" id="VDN60953.1"/>
    </source>
</evidence>
<evidence type="ECO:0000313" key="5">
    <source>
        <dbReference type="Proteomes" id="UP000038040"/>
    </source>
</evidence>
<feature type="chain" id="PRO_5033229966" evidence="2">
    <location>
        <begin position="20"/>
        <end position="205"/>
    </location>
</feature>
<dbReference type="Proteomes" id="UP000274756">
    <property type="component" value="Unassembled WGS sequence"/>
</dbReference>
<comment type="caution">
    <text evidence="1">Lacks conserved residue(s) required for the propagation of feature annotation.</text>
</comment>
<feature type="domain" description="ShKT" evidence="3">
    <location>
        <begin position="130"/>
        <end position="165"/>
    </location>
</feature>
<dbReference type="Proteomes" id="UP000038040">
    <property type="component" value="Unplaced"/>
</dbReference>
<evidence type="ECO:0000259" key="3">
    <source>
        <dbReference type="PROSITE" id="PS51670"/>
    </source>
</evidence>
<reference evidence="7" key="1">
    <citation type="submission" date="2017-02" db="UniProtKB">
        <authorList>
            <consortium name="WormBaseParasite"/>
        </authorList>
    </citation>
    <scope>IDENTIFICATION</scope>
</reference>
<accession>A0A0N4UR56</accession>
<dbReference type="Pfam" id="PF01549">
    <property type="entry name" value="ShK"/>
    <property type="match status" value="1"/>
</dbReference>